<keyword evidence="3" id="KW-1185">Reference proteome</keyword>
<protein>
    <submittedName>
        <fullName evidence="2">Uncharacterized protein</fullName>
    </submittedName>
</protein>
<dbReference type="AlphaFoldDB" id="A0A1R3JD78"/>
<evidence type="ECO:0000313" key="2">
    <source>
        <dbReference type="EMBL" id="OMO92783.1"/>
    </source>
</evidence>
<dbReference type="OrthoDB" id="10274497at2759"/>
<sequence length="49" mass="4964">MACKTGIGIAEAMQASFPCESQATTAGSGTCNSPTKGSQYKDIPPSLLL</sequence>
<proteinExistence type="predicted"/>
<dbReference type="Proteomes" id="UP000187203">
    <property type="component" value="Unassembled WGS sequence"/>
</dbReference>
<comment type="caution">
    <text evidence="2">The sequence shown here is derived from an EMBL/GenBank/DDBJ whole genome shotgun (WGS) entry which is preliminary data.</text>
</comment>
<feature type="compositionally biased region" description="Polar residues" evidence="1">
    <location>
        <begin position="22"/>
        <end position="38"/>
    </location>
</feature>
<feature type="region of interest" description="Disordered" evidence="1">
    <location>
        <begin position="22"/>
        <end position="49"/>
    </location>
</feature>
<organism evidence="2 3">
    <name type="scientific">Corchorus olitorius</name>
    <dbReference type="NCBI Taxonomy" id="93759"/>
    <lineage>
        <taxon>Eukaryota</taxon>
        <taxon>Viridiplantae</taxon>
        <taxon>Streptophyta</taxon>
        <taxon>Embryophyta</taxon>
        <taxon>Tracheophyta</taxon>
        <taxon>Spermatophyta</taxon>
        <taxon>Magnoliopsida</taxon>
        <taxon>eudicotyledons</taxon>
        <taxon>Gunneridae</taxon>
        <taxon>Pentapetalae</taxon>
        <taxon>rosids</taxon>
        <taxon>malvids</taxon>
        <taxon>Malvales</taxon>
        <taxon>Malvaceae</taxon>
        <taxon>Grewioideae</taxon>
        <taxon>Apeibeae</taxon>
        <taxon>Corchorus</taxon>
    </lineage>
</organism>
<dbReference type="EMBL" id="AWUE01016328">
    <property type="protein sequence ID" value="OMO92783.1"/>
    <property type="molecule type" value="Genomic_DNA"/>
</dbReference>
<reference evidence="3" key="1">
    <citation type="submission" date="2013-09" db="EMBL/GenBank/DDBJ databases">
        <title>Corchorus olitorius genome sequencing.</title>
        <authorList>
            <person name="Alam M."/>
            <person name="Haque M.S."/>
            <person name="Islam M.S."/>
            <person name="Emdad E.M."/>
            <person name="Islam M.M."/>
            <person name="Ahmed B."/>
            <person name="Halim A."/>
            <person name="Hossen Q.M.M."/>
            <person name="Hossain M.Z."/>
            <person name="Ahmed R."/>
            <person name="Khan M.M."/>
            <person name="Islam R."/>
            <person name="Rashid M.M."/>
            <person name="Khan S.A."/>
            <person name="Rahman M.S."/>
            <person name="Alam M."/>
            <person name="Yahiya A.S."/>
            <person name="Khan M.S."/>
            <person name="Azam M.S."/>
            <person name="Haque T."/>
            <person name="Lashkar M.Z.H."/>
            <person name="Akhand A.I."/>
            <person name="Morshed G."/>
            <person name="Roy S."/>
            <person name="Uddin K.S."/>
            <person name="Rabeya T."/>
            <person name="Hossain A.S."/>
            <person name="Chowdhury A."/>
            <person name="Snigdha A.R."/>
            <person name="Mortoza M.S."/>
            <person name="Matin S.A."/>
            <person name="Hoque S.M.E."/>
            <person name="Islam M.K."/>
            <person name="Roy D.K."/>
            <person name="Haider R."/>
            <person name="Moosa M.M."/>
            <person name="Elias S.M."/>
            <person name="Hasan A.M."/>
            <person name="Jahan S."/>
            <person name="Shafiuddin M."/>
            <person name="Mahmood N."/>
            <person name="Shommy N.S."/>
        </authorList>
    </citation>
    <scope>NUCLEOTIDE SEQUENCE [LARGE SCALE GENOMIC DNA]</scope>
    <source>
        <strain evidence="3">cv. O-4</strain>
    </source>
</reference>
<accession>A0A1R3JD78</accession>
<evidence type="ECO:0000256" key="1">
    <source>
        <dbReference type="SAM" id="MobiDB-lite"/>
    </source>
</evidence>
<gene>
    <name evidence="2" type="ORF">COLO4_17335</name>
</gene>
<name>A0A1R3JD78_9ROSI</name>
<evidence type="ECO:0000313" key="3">
    <source>
        <dbReference type="Proteomes" id="UP000187203"/>
    </source>
</evidence>